<dbReference type="SUPFAM" id="SSF49777">
    <property type="entry name" value="PEBP-like"/>
    <property type="match status" value="1"/>
</dbReference>
<accession>A0A6V8LPL3</accession>
<evidence type="ECO:0000313" key="2">
    <source>
        <dbReference type="EMBL" id="GFK92930.1"/>
    </source>
</evidence>
<keyword evidence="3" id="KW-1185">Reference proteome</keyword>
<dbReference type="InterPro" id="IPR008914">
    <property type="entry name" value="PEBP"/>
</dbReference>
<evidence type="ECO:0008006" key="4">
    <source>
        <dbReference type="Google" id="ProtNLM"/>
    </source>
</evidence>
<dbReference type="Pfam" id="PF01161">
    <property type="entry name" value="PBP"/>
    <property type="match status" value="1"/>
</dbReference>
<feature type="signal peptide" evidence="1">
    <location>
        <begin position="1"/>
        <end position="20"/>
    </location>
</feature>
<dbReference type="Gene3D" id="3.90.280.10">
    <property type="entry name" value="PEBP-like"/>
    <property type="match status" value="1"/>
</dbReference>
<evidence type="ECO:0000313" key="3">
    <source>
        <dbReference type="Proteomes" id="UP000494245"/>
    </source>
</evidence>
<reference evidence="2 3" key="2">
    <citation type="submission" date="2020-05" db="EMBL/GenBank/DDBJ databases">
        <title>Draft genome sequence of Desulfovibrio sp. strainFSS-1.</title>
        <authorList>
            <person name="Shimoshige H."/>
            <person name="Kobayashi H."/>
            <person name="Maekawa T."/>
        </authorList>
    </citation>
    <scope>NUCLEOTIDE SEQUENCE [LARGE SCALE GENOMIC DNA]</scope>
    <source>
        <strain evidence="2 3">SIID29052-01</strain>
    </source>
</reference>
<protein>
    <recommendedName>
        <fullName evidence="4">Phospholipid-binding protein</fullName>
    </recommendedName>
</protein>
<feature type="chain" id="PRO_5028832839" description="Phospholipid-binding protein" evidence="1">
    <location>
        <begin position="21"/>
        <end position="130"/>
    </location>
</feature>
<proteinExistence type="predicted"/>
<evidence type="ECO:0000256" key="1">
    <source>
        <dbReference type="SAM" id="SignalP"/>
    </source>
</evidence>
<organism evidence="2 3">
    <name type="scientific">Fundidesulfovibrio magnetotacticus</name>
    <dbReference type="NCBI Taxonomy" id="2730080"/>
    <lineage>
        <taxon>Bacteria</taxon>
        <taxon>Pseudomonadati</taxon>
        <taxon>Thermodesulfobacteriota</taxon>
        <taxon>Desulfovibrionia</taxon>
        <taxon>Desulfovibrionales</taxon>
        <taxon>Desulfovibrionaceae</taxon>
        <taxon>Fundidesulfovibrio</taxon>
    </lineage>
</organism>
<dbReference type="InterPro" id="IPR036610">
    <property type="entry name" value="PEBP-like_sf"/>
</dbReference>
<dbReference type="AlphaFoldDB" id="A0A6V8LPL3"/>
<dbReference type="EMBL" id="BLTE01000002">
    <property type="protein sequence ID" value="GFK92930.1"/>
    <property type="molecule type" value="Genomic_DNA"/>
</dbReference>
<sequence length="130" mass="13625">MKKVLLVAFVLLLAASCKQANMEPGGPELSVSFRFEKGHRCASVSPELRIANVPPGTKSFDIRLKDRDVPTWNHGGGKVPNDGSGVIGEGALSSYNGPCPPSGSHVYEFTVQALDAGGAVLATGRAKQSF</sequence>
<dbReference type="RefSeq" id="WP_217270474.1">
    <property type="nucleotide sequence ID" value="NZ_BLTE01000002.1"/>
</dbReference>
<reference evidence="2 3" key="1">
    <citation type="submission" date="2020-04" db="EMBL/GenBank/DDBJ databases">
        <authorList>
            <consortium name="Desulfovibrio sp. FSS-1 genome sequencing consortium"/>
            <person name="Shimoshige H."/>
            <person name="Kobayashi H."/>
            <person name="Maekawa T."/>
        </authorList>
    </citation>
    <scope>NUCLEOTIDE SEQUENCE [LARGE SCALE GENOMIC DNA]</scope>
    <source>
        <strain evidence="2 3">SIID29052-01</strain>
    </source>
</reference>
<dbReference type="Proteomes" id="UP000494245">
    <property type="component" value="Unassembled WGS sequence"/>
</dbReference>
<comment type="caution">
    <text evidence="2">The sequence shown here is derived from an EMBL/GenBank/DDBJ whole genome shotgun (WGS) entry which is preliminary data.</text>
</comment>
<gene>
    <name evidence="2" type="ORF">NNJEOMEG_00758</name>
</gene>
<name>A0A6V8LPL3_9BACT</name>
<keyword evidence="1" id="KW-0732">Signal</keyword>
<dbReference type="PROSITE" id="PS51257">
    <property type="entry name" value="PROKAR_LIPOPROTEIN"/>
    <property type="match status" value="1"/>
</dbReference>